<accession>A0A0D9QDC6</accession>
<keyword evidence="4" id="KW-1185">Reference proteome</keyword>
<dbReference type="EMBL" id="KQ001766">
    <property type="protein sequence ID" value="KJP84979.1"/>
    <property type="molecule type" value="Genomic_DNA"/>
</dbReference>
<feature type="domain" description="Schizont-infected cell agglutination extracellular alpha" evidence="2">
    <location>
        <begin position="3"/>
        <end position="159"/>
    </location>
</feature>
<dbReference type="InterPro" id="IPR024290">
    <property type="entry name" value="SICA_extracell_a"/>
</dbReference>
<dbReference type="VEuPathDB" id="PlasmoDB:AK88_05389"/>
<name>A0A0D9QDC6_PLAFR</name>
<protein>
    <recommendedName>
        <fullName evidence="2">Schizont-infected cell agglutination extracellular alpha domain-containing protein</fullName>
    </recommendedName>
</protein>
<sequence length="304" mass="33895">MQKSLGQDITNELEQFVKYMEEDIVELYASSCLDQGYKSSRTRHIIMAKKVGDRLMCTLMTGALFFMNRWSATSGGWEHHNSNNKELEKYIRCAIVNIFMYILLASKCTSQIGINHAWYSVQQMEKDMPGLIKEGKCRQGVFTDIQINDFRMETMIQNWLKNKQSLTDKFASPAIQSTCRKPLGARVGGTIDAHTMDDHTALSPEEKDAIKTLSQELKTIVQEVKTGVMQCAEDNEACMKSIQDVSGSNPDDEDSEARVPNPVKDGTPAQTVAGAQMCGGDGCSASASGDNHEWTVHCTKLWNT</sequence>
<reference evidence="3 4" key="1">
    <citation type="submission" date="2014-03" db="EMBL/GenBank/DDBJ databases">
        <title>The Genome Sequence of Plasmodium fragile nilgiri.</title>
        <authorList>
            <consortium name="The Broad Institute Genomics Platform"/>
            <consortium name="The Broad Institute Genome Sequencing Center for Infectious Disease"/>
            <person name="Neafsey D."/>
            <person name="Duraisingh M."/>
            <person name="Young S.K."/>
            <person name="Zeng Q."/>
            <person name="Gargeya S."/>
            <person name="Abouelleil A."/>
            <person name="Alvarado L."/>
            <person name="Chapman S.B."/>
            <person name="Gainer-Dewar J."/>
            <person name="Goldberg J."/>
            <person name="Griggs A."/>
            <person name="Gujja S."/>
            <person name="Hansen M."/>
            <person name="Howarth C."/>
            <person name="Imamovic A."/>
            <person name="Larimer J."/>
            <person name="Pearson M."/>
            <person name="Poon T.W."/>
            <person name="Priest M."/>
            <person name="Roberts A."/>
            <person name="Saif S."/>
            <person name="Shea T."/>
            <person name="Sykes S."/>
            <person name="Wortman J."/>
            <person name="Nusbaum C."/>
            <person name="Birren B."/>
        </authorList>
    </citation>
    <scope>NUCLEOTIDE SEQUENCE [LARGE SCALE GENOMIC DNA]</scope>
    <source>
        <strain evidence="4">nilgiri</strain>
    </source>
</reference>
<evidence type="ECO:0000256" key="1">
    <source>
        <dbReference type="SAM" id="MobiDB-lite"/>
    </source>
</evidence>
<dbReference type="Proteomes" id="UP000054561">
    <property type="component" value="Unassembled WGS sequence"/>
</dbReference>
<organism evidence="3 4">
    <name type="scientific">Plasmodium fragile</name>
    <dbReference type="NCBI Taxonomy" id="5857"/>
    <lineage>
        <taxon>Eukaryota</taxon>
        <taxon>Sar</taxon>
        <taxon>Alveolata</taxon>
        <taxon>Apicomplexa</taxon>
        <taxon>Aconoidasida</taxon>
        <taxon>Haemosporida</taxon>
        <taxon>Plasmodiidae</taxon>
        <taxon>Plasmodium</taxon>
        <taxon>Plasmodium (Plasmodium)</taxon>
    </lineage>
</organism>
<evidence type="ECO:0000313" key="3">
    <source>
        <dbReference type="EMBL" id="KJP84979.1"/>
    </source>
</evidence>
<dbReference type="GeneID" id="24270703"/>
<feature type="region of interest" description="Disordered" evidence="1">
    <location>
        <begin position="242"/>
        <end position="273"/>
    </location>
</feature>
<dbReference type="AlphaFoldDB" id="A0A0D9QDC6"/>
<evidence type="ECO:0000259" key="2">
    <source>
        <dbReference type="Pfam" id="PF12887"/>
    </source>
</evidence>
<proteinExistence type="predicted"/>
<dbReference type="Pfam" id="PF12887">
    <property type="entry name" value="SICA_alpha"/>
    <property type="match status" value="1"/>
</dbReference>
<gene>
    <name evidence="3" type="ORF">AK88_05389</name>
</gene>
<evidence type="ECO:0000313" key="4">
    <source>
        <dbReference type="Proteomes" id="UP000054561"/>
    </source>
</evidence>
<dbReference type="RefSeq" id="XP_012338414.1">
    <property type="nucleotide sequence ID" value="XM_012482991.1"/>
</dbReference>